<dbReference type="SUPFAM" id="SSF54826">
    <property type="entry name" value="Enolase N-terminal domain-like"/>
    <property type="match status" value="1"/>
</dbReference>
<dbReference type="EMBL" id="FZOR01000006">
    <property type="protein sequence ID" value="SNS57471.1"/>
    <property type="molecule type" value="Genomic_DNA"/>
</dbReference>
<proteinExistence type="predicted"/>
<evidence type="ECO:0000259" key="4">
    <source>
        <dbReference type="SMART" id="SM00922"/>
    </source>
</evidence>
<dbReference type="InterPro" id="IPR029017">
    <property type="entry name" value="Enolase-like_N"/>
</dbReference>
<gene>
    <name evidence="5" type="ORF">SAMN05443665_100665</name>
</gene>
<dbReference type="Pfam" id="PF02746">
    <property type="entry name" value="MR_MLE_N"/>
    <property type="match status" value="1"/>
</dbReference>
<sequence length="372" mass="39790">MEDVAVHAFEVPVDGPDGLEEDGTLRWDSTTLVLVEARAGGCAGIGYTYGDVSVAEFVRSKLAPAARGAGALDPPAAWARMSAAIRNAGRPGAGAMAVSAVDIALWDLKARLLGVPLVTALPAFHDRVPVYGSGGFTNYSLDRLTTQLGGWVEQGIPRVKLKTSRRPEDDPRRLTAVREAIGAGPELFADANGALTRKEALYWAHRLAAEWDVRWFEEPVPSDDTAGLRLVRERGPGRTEIAAGEYGFVLKDFADLLAGPAVDCLQADVTRCGGVTGVLQVAGLAAAHQIDLSAHCAPAVSAHAFCAVRRLRHLEYFHDHVRVEHLLFDGNLTPVDGALRPDTGRPGLGLSVRWDDAEPYRVYGSRPARGGH</sequence>
<dbReference type="GO" id="GO:0016052">
    <property type="term" value="P:carbohydrate catabolic process"/>
    <property type="evidence" value="ECO:0007669"/>
    <property type="project" value="TreeGrafter"/>
</dbReference>
<keyword evidence="6" id="KW-1185">Reference proteome</keyword>
<dbReference type="Proteomes" id="UP000198318">
    <property type="component" value="Unassembled WGS sequence"/>
</dbReference>
<dbReference type="CDD" id="cd03328">
    <property type="entry name" value="MR_like_3"/>
    <property type="match status" value="1"/>
</dbReference>
<dbReference type="AlphaFoldDB" id="A0A239FL03"/>
<dbReference type="GO" id="GO:0016836">
    <property type="term" value="F:hydro-lyase activity"/>
    <property type="evidence" value="ECO:0007669"/>
    <property type="project" value="TreeGrafter"/>
</dbReference>
<dbReference type="SMART" id="SM00922">
    <property type="entry name" value="MR_MLE"/>
    <property type="match status" value="1"/>
</dbReference>
<evidence type="ECO:0000256" key="1">
    <source>
        <dbReference type="ARBA" id="ARBA00001946"/>
    </source>
</evidence>
<keyword evidence="2" id="KW-0479">Metal-binding</keyword>
<dbReference type="SFLD" id="SFLDS00001">
    <property type="entry name" value="Enolase"/>
    <property type="match status" value="1"/>
</dbReference>
<comment type="cofactor">
    <cofactor evidence="1">
        <name>Mg(2+)</name>
        <dbReference type="ChEBI" id="CHEBI:18420"/>
    </cofactor>
</comment>
<dbReference type="PANTHER" id="PTHR13794">
    <property type="entry name" value="ENOLASE SUPERFAMILY, MANDELATE RACEMASE"/>
    <property type="match status" value="1"/>
</dbReference>
<keyword evidence="3" id="KW-0460">Magnesium</keyword>
<dbReference type="InterPro" id="IPR036849">
    <property type="entry name" value="Enolase-like_C_sf"/>
</dbReference>
<accession>A0A239FL03</accession>
<reference evidence="5 6" key="1">
    <citation type="submission" date="2017-06" db="EMBL/GenBank/DDBJ databases">
        <authorList>
            <person name="Kim H.J."/>
            <person name="Triplett B.A."/>
        </authorList>
    </citation>
    <scope>NUCLEOTIDE SEQUENCE [LARGE SCALE GENOMIC DNA]</scope>
    <source>
        <strain evidence="5 6">DSM 44715</strain>
    </source>
</reference>
<protein>
    <submittedName>
        <fullName evidence="5">L-alanine-DL-glutamate epimerase</fullName>
    </submittedName>
</protein>
<dbReference type="Gene3D" id="3.20.20.120">
    <property type="entry name" value="Enolase-like C-terminal domain"/>
    <property type="match status" value="1"/>
</dbReference>
<dbReference type="SFLD" id="SFLDG00179">
    <property type="entry name" value="mandelate_racemase"/>
    <property type="match status" value="1"/>
</dbReference>
<evidence type="ECO:0000313" key="6">
    <source>
        <dbReference type="Proteomes" id="UP000198318"/>
    </source>
</evidence>
<feature type="domain" description="Mandelate racemase/muconate lactonizing enzyme C-terminal" evidence="4">
    <location>
        <begin position="141"/>
        <end position="238"/>
    </location>
</feature>
<dbReference type="InterPro" id="IPR013342">
    <property type="entry name" value="Mandelate_racemase_C"/>
</dbReference>
<dbReference type="Gene3D" id="3.30.390.10">
    <property type="entry name" value="Enolase-like, N-terminal domain"/>
    <property type="match status" value="1"/>
</dbReference>
<organism evidence="5 6">
    <name type="scientific">Actinomadura meyerae</name>
    <dbReference type="NCBI Taxonomy" id="240840"/>
    <lineage>
        <taxon>Bacteria</taxon>
        <taxon>Bacillati</taxon>
        <taxon>Actinomycetota</taxon>
        <taxon>Actinomycetes</taxon>
        <taxon>Streptosporangiales</taxon>
        <taxon>Thermomonosporaceae</taxon>
        <taxon>Actinomadura</taxon>
    </lineage>
</organism>
<evidence type="ECO:0000256" key="2">
    <source>
        <dbReference type="ARBA" id="ARBA00022723"/>
    </source>
</evidence>
<dbReference type="InterPro" id="IPR029065">
    <property type="entry name" value="Enolase_C-like"/>
</dbReference>
<evidence type="ECO:0000313" key="5">
    <source>
        <dbReference type="EMBL" id="SNS57471.1"/>
    </source>
</evidence>
<evidence type="ECO:0000256" key="3">
    <source>
        <dbReference type="ARBA" id="ARBA00022842"/>
    </source>
</evidence>
<dbReference type="SUPFAM" id="SSF51604">
    <property type="entry name" value="Enolase C-terminal domain-like"/>
    <property type="match status" value="1"/>
</dbReference>
<name>A0A239FL03_9ACTN</name>
<dbReference type="InterPro" id="IPR046945">
    <property type="entry name" value="RHMD-like"/>
</dbReference>
<dbReference type="PANTHER" id="PTHR13794:SF58">
    <property type="entry name" value="MITOCHONDRIAL ENOLASE SUPERFAMILY MEMBER 1"/>
    <property type="match status" value="1"/>
</dbReference>
<dbReference type="GO" id="GO:0000287">
    <property type="term" value="F:magnesium ion binding"/>
    <property type="evidence" value="ECO:0007669"/>
    <property type="project" value="TreeGrafter"/>
</dbReference>
<dbReference type="Pfam" id="PF13378">
    <property type="entry name" value="MR_MLE_C"/>
    <property type="match status" value="1"/>
</dbReference>
<dbReference type="InterPro" id="IPR013341">
    <property type="entry name" value="Mandelate_racemase_N_dom"/>
</dbReference>